<name>A0AAV4P5U6_CAEEX</name>
<evidence type="ECO:0000313" key="2">
    <source>
        <dbReference type="Proteomes" id="UP001054945"/>
    </source>
</evidence>
<reference evidence="1 2" key="1">
    <citation type="submission" date="2021-06" db="EMBL/GenBank/DDBJ databases">
        <title>Caerostris extrusa draft genome.</title>
        <authorList>
            <person name="Kono N."/>
            <person name="Arakawa K."/>
        </authorList>
    </citation>
    <scope>NUCLEOTIDE SEQUENCE [LARGE SCALE GENOMIC DNA]</scope>
</reference>
<dbReference type="AlphaFoldDB" id="A0AAV4P5U6"/>
<keyword evidence="2" id="KW-1185">Reference proteome</keyword>
<organism evidence="1 2">
    <name type="scientific">Caerostris extrusa</name>
    <name type="common">Bark spider</name>
    <name type="synonym">Caerostris bankana</name>
    <dbReference type="NCBI Taxonomy" id="172846"/>
    <lineage>
        <taxon>Eukaryota</taxon>
        <taxon>Metazoa</taxon>
        <taxon>Ecdysozoa</taxon>
        <taxon>Arthropoda</taxon>
        <taxon>Chelicerata</taxon>
        <taxon>Arachnida</taxon>
        <taxon>Araneae</taxon>
        <taxon>Araneomorphae</taxon>
        <taxon>Entelegynae</taxon>
        <taxon>Araneoidea</taxon>
        <taxon>Araneidae</taxon>
        <taxon>Caerostris</taxon>
    </lineage>
</organism>
<protein>
    <submittedName>
        <fullName evidence="1">Uncharacterized protein</fullName>
    </submittedName>
</protein>
<dbReference type="Proteomes" id="UP001054945">
    <property type="component" value="Unassembled WGS sequence"/>
</dbReference>
<accession>A0AAV4P5U6</accession>
<dbReference type="EMBL" id="BPLR01021623">
    <property type="protein sequence ID" value="GIX91868.1"/>
    <property type="molecule type" value="Genomic_DNA"/>
</dbReference>
<comment type="caution">
    <text evidence="1">The sequence shown here is derived from an EMBL/GenBank/DDBJ whole genome shotgun (WGS) entry which is preliminary data.</text>
</comment>
<sequence>MYKTNEDYNLLMMSVLSTYPQVRSRIIWVHTAEITLRTLDKTQSAAHLRSSGSACSNPDYIEEQNATQNLSLKSDEKLKASASWKS</sequence>
<evidence type="ECO:0000313" key="1">
    <source>
        <dbReference type="EMBL" id="GIX91868.1"/>
    </source>
</evidence>
<proteinExistence type="predicted"/>
<gene>
    <name evidence="1" type="ORF">CEXT_416171</name>
</gene>